<reference evidence="5" key="1">
    <citation type="journal article" date="2020" name="Stud. Mycol.">
        <title>101 Dothideomycetes genomes: a test case for predicting lifestyles and emergence of pathogens.</title>
        <authorList>
            <person name="Haridas S."/>
            <person name="Albert R."/>
            <person name="Binder M."/>
            <person name="Bloem J."/>
            <person name="Labutti K."/>
            <person name="Salamov A."/>
            <person name="Andreopoulos B."/>
            <person name="Baker S."/>
            <person name="Barry K."/>
            <person name="Bills G."/>
            <person name="Bluhm B."/>
            <person name="Cannon C."/>
            <person name="Castanera R."/>
            <person name="Culley D."/>
            <person name="Daum C."/>
            <person name="Ezra D."/>
            <person name="Gonzalez J."/>
            <person name="Henrissat B."/>
            <person name="Kuo A."/>
            <person name="Liang C."/>
            <person name="Lipzen A."/>
            <person name="Lutzoni F."/>
            <person name="Magnuson J."/>
            <person name="Mondo S."/>
            <person name="Nolan M."/>
            <person name="Ohm R."/>
            <person name="Pangilinan J."/>
            <person name="Park H.-J."/>
            <person name="Ramirez L."/>
            <person name="Alfaro M."/>
            <person name="Sun H."/>
            <person name="Tritt A."/>
            <person name="Yoshinaga Y."/>
            <person name="Zwiers L.-H."/>
            <person name="Turgeon B."/>
            <person name="Goodwin S."/>
            <person name="Spatafora J."/>
            <person name="Crous P."/>
            <person name="Grigoriev I."/>
        </authorList>
    </citation>
    <scope>NUCLEOTIDE SEQUENCE</scope>
    <source>
        <strain evidence="5">CBS 627.86</strain>
    </source>
</reference>
<evidence type="ECO:0000259" key="4">
    <source>
        <dbReference type="PROSITE" id="PS50011"/>
    </source>
</evidence>
<dbReference type="GO" id="GO:0005524">
    <property type="term" value="F:ATP binding"/>
    <property type="evidence" value="ECO:0007669"/>
    <property type="project" value="UniProtKB-UniRule"/>
</dbReference>
<dbReference type="InterPro" id="IPR035992">
    <property type="entry name" value="Ricin_B-like_lectins"/>
</dbReference>
<accession>A0A6A5YE18</accession>
<dbReference type="CDD" id="cd00180">
    <property type="entry name" value="PKc"/>
    <property type="match status" value="1"/>
</dbReference>
<dbReference type="PROSITE" id="PS00108">
    <property type="entry name" value="PROTEIN_KINASE_ST"/>
    <property type="match status" value="1"/>
</dbReference>
<gene>
    <name evidence="5" type="ORF">BDV96DRAFT_592363</name>
</gene>
<dbReference type="InterPro" id="IPR008271">
    <property type="entry name" value="Ser/Thr_kinase_AS"/>
</dbReference>
<dbReference type="AlphaFoldDB" id="A0A6A5YE18"/>
<dbReference type="PROSITE" id="PS50011">
    <property type="entry name" value="PROTEIN_KINASE_DOM"/>
    <property type="match status" value="1"/>
</dbReference>
<dbReference type="SUPFAM" id="SSF56112">
    <property type="entry name" value="Protein kinase-like (PK-like)"/>
    <property type="match status" value="1"/>
</dbReference>
<name>A0A6A5YE18_9PLEO</name>
<dbReference type="PANTHER" id="PTHR44167">
    <property type="entry name" value="OVARIAN-SPECIFIC SERINE/THREONINE-PROTEIN KINASE LOK-RELATED"/>
    <property type="match status" value="1"/>
</dbReference>
<keyword evidence="6" id="KW-1185">Reference proteome</keyword>
<feature type="domain" description="Protein kinase" evidence="4">
    <location>
        <begin position="55"/>
        <end position="341"/>
    </location>
</feature>
<dbReference type="SUPFAM" id="SSF50370">
    <property type="entry name" value="Ricin B-like lectins"/>
    <property type="match status" value="1"/>
</dbReference>
<keyword evidence="5" id="KW-0808">Transferase</keyword>
<dbReference type="Gene3D" id="1.10.510.10">
    <property type="entry name" value="Transferase(Phosphotransferase) domain 1"/>
    <property type="match status" value="1"/>
</dbReference>
<keyword evidence="2 3" id="KW-0067">ATP-binding</keyword>
<dbReference type="GO" id="GO:0004674">
    <property type="term" value="F:protein serine/threonine kinase activity"/>
    <property type="evidence" value="ECO:0007669"/>
    <property type="project" value="TreeGrafter"/>
</dbReference>
<dbReference type="Pfam" id="PF00069">
    <property type="entry name" value="Pkinase"/>
    <property type="match status" value="1"/>
</dbReference>
<dbReference type="InterPro" id="IPR017441">
    <property type="entry name" value="Protein_kinase_ATP_BS"/>
</dbReference>
<protein>
    <submittedName>
        <fullName evidence="5">Kinase-like domain-containing protein</fullName>
    </submittedName>
</protein>
<dbReference type="EMBL" id="ML977378">
    <property type="protein sequence ID" value="KAF2105529.1"/>
    <property type="molecule type" value="Genomic_DNA"/>
</dbReference>
<keyword evidence="5" id="KW-0418">Kinase</keyword>
<dbReference type="InterPro" id="IPR000719">
    <property type="entry name" value="Prot_kinase_dom"/>
</dbReference>
<evidence type="ECO:0000256" key="3">
    <source>
        <dbReference type="PROSITE-ProRule" id="PRU10141"/>
    </source>
</evidence>
<dbReference type="SMART" id="SM00220">
    <property type="entry name" value="S_TKc"/>
    <property type="match status" value="1"/>
</dbReference>
<organism evidence="5 6">
    <name type="scientific">Lophiotrema nucula</name>
    <dbReference type="NCBI Taxonomy" id="690887"/>
    <lineage>
        <taxon>Eukaryota</taxon>
        <taxon>Fungi</taxon>
        <taxon>Dikarya</taxon>
        <taxon>Ascomycota</taxon>
        <taxon>Pezizomycotina</taxon>
        <taxon>Dothideomycetes</taxon>
        <taxon>Pleosporomycetidae</taxon>
        <taxon>Pleosporales</taxon>
        <taxon>Lophiotremataceae</taxon>
        <taxon>Lophiotrema</taxon>
    </lineage>
</organism>
<proteinExistence type="predicted"/>
<dbReference type="GO" id="GO:0044773">
    <property type="term" value="P:mitotic DNA damage checkpoint signaling"/>
    <property type="evidence" value="ECO:0007669"/>
    <property type="project" value="TreeGrafter"/>
</dbReference>
<dbReference type="Gene3D" id="3.30.200.20">
    <property type="entry name" value="Phosphorylase Kinase, domain 1"/>
    <property type="match status" value="1"/>
</dbReference>
<evidence type="ECO:0000256" key="2">
    <source>
        <dbReference type="ARBA" id="ARBA00022840"/>
    </source>
</evidence>
<dbReference type="Gene3D" id="2.80.10.50">
    <property type="match status" value="1"/>
</dbReference>
<dbReference type="PROSITE" id="PS00107">
    <property type="entry name" value="PROTEIN_KINASE_ATP"/>
    <property type="match status" value="1"/>
</dbReference>
<sequence length="569" mass="64490">MERYVSTTRVAQGPYGDDNVLIATSQPGTPDYSSAQLTIRQGDDLELDSKDGLPYVVLSVLGHGGSAYVEKVRDVNTGSVFARKTYRNVYARTLQEAKERFRNELRILHRLHHHHHIIQLFATYVAQRELAIILHPVADSGDLTAYMQDYTENYHERATSDIGRRIRRATLWKAFGCLASTLAFIHEQAVRHKDIKPGNILIHEGTILYTDFGISFDFQDQGSTTTGHPGTRTKRYCAPEVAYWNNRNSKSDIFSLGCVFIEILAVLEPNLLPDSLLQGPFFETFDRLPVSEEISSRSLEEPYDDMLRLIRNMTDPDSQRRLSAAQIILRLGNSRLAVKWFCDKCLRDSTSHQCHAPAPARQRSWKLDYTRAMWSIVFIITSCLIFFRLIEFGPAASQVPTKDTIPSSDTNPNQVSAPPFSLEALFVITNPFLDPSLALSSSASNDSVFIDTLSYTSNQKWYFTRTDTPDAFRLHTVQKGDFASLDVFNYIGRQDINLHFYSTGNYPGQFWTLEKTHQGNVKFTNHFTGPDVYLGVEKDSLDVRLSNGVLLLHHWMLTPVDRSVKGTAE</sequence>
<dbReference type="Proteomes" id="UP000799770">
    <property type="component" value="Unassembled WGS sequence"/>
</dbReference>
<feature type="binding site" evidence="3">
    <location>
        <position position="84"/>
    </location>
    <ligand>
        <name>ATP</name>
        <dbReference type="ChEBI" id="CHEBI:30616"/>
    </ligand>
</feature>
<keyword evidence="1 3" id="KW-0547">Nucleotide-binding</keyword>
<evidence type="ECO:0000313" key="6">
    <source>
        <dbReference type="Proteomes" id="UP000799770"/>
    </source>
</evidence>
<dbReference type="GO" id="GO:0005634">
    <property type="term" value="C:nucleus"/>
    <property type="evidence" value="ECO:0007669"/>
    <property type="project" value="TreeGrafter"/>
</dbReference>
<dbReference type="InterPro" id="IPR011009">
    <property type="entry name" value="Kinase-like_dom_sf"/>
</dbReference>
<dbReference type="PANTHER" id="PTHR44167:SF24">
    <property type="entry name" value="SERINE_THREONINE-PROTEIN KINASE CHK2"/>
    <property type="match status" value="1"/>
</dbReference>
<dbReference type="OrthoDB" id="4062651at2759"/>
<evidence type="ECO:0000256" key="1">
    <source>
        <dbReference type="ARBA" id="ARBA00022741"/>
    </source>
</evidence>
<evidence type="ECO:0000313" key="5">
    <source>
        <dbReference type="EMBL" id="KAF2105529.1"/>
    </source>
</evidence>